<proteinExistence type="predicted"/>
<evidence type="ECO:0000313" key="3">
    <source>
        <dbReference type="Proteomes" id="UP001444071"/>
    </source>
</evidence>
<dbReference type="Proteomes" id="UP001444071">
    <property type="component" value="Unassembled WGS sequence"/>
</dbReference>
<keyword evidence="3" id="KW-1185">Reference proteome</keyword>
<name>A0ABV0W2V8_9TELE</name>
<sequence length="107" mass="12203">MGHALVWKQEVLRPLCSPEVGSRRDLHQSSMYYNGQEDKKVFSYKSEYLNILPAEIGLCAFLFVVRIVLVLKTVCIGSAVTMILWCQFRVVGDAFGKMCLWLSVRLT</sequence>
<evidence type="ECO:0000256" key="1">
    <source>
        <dbReference type="SAM" id="Phobius"/>
    </source>
</evidence>
<keyword evidence="1" id="KW-0472">Membrane</keyword>
<comment type="caution">
    <text evidence="2">The sequence shown here is derived from an EMBL/GenBank/DDBJ whole genome shotgun (WGS) entry which is preliminary data.</text>
</comment>
<evidence type="ECO:0000313" key="2">
    <source>
        <dbReference type="EMBL" id="MEQ2263867.1"/>
    </source>
</evidence>
<reference evidence="2 3" key="1">
    <citation type="submission" date="2021-06" db="EMBL/GenBank/DDBJ databases">
        <authorList>
            <person name="Palmer J.M."/>
        </authorList>
    </citation>
    <scope>NUCLEOTIDE SEQUENCE [LARGE SCALE GENOMIC DNA]</scope>
    <source>
        <strain evidence="2 3">XR_2019</strain>
        <tissue evidence="2">Muscle</tissue>
    </source>
</reference>
<feature type="transmembrane region" description="Helical" evidence="1">
    <location>
        <begin position="48"/>
        <end position="69"/>
    </location>
</feature>
<accession>A0ABV0W2V8</accession>
<organism evidence="2 3">
    <name type="scientific">Xenotaenia resolanae</name>
    <dbReference type="NCBI Taxonomy" id="208358"/>
    <lineage>
        <taxon>Eukaryota</taxon>
        <taxon>Metazoa</taxon>
        <taxon>Chordata</taxon>
        <taxon>Craniata</taxon>
        <taxon>Vertebrata</taxon>
        <taxon>Euteleostomi</taxon>
        <taxon>Actinopterygii</taxon>
        <taxon>Neopterygii</taxon>
        <taxon>Teleostei</taxon>
        <taxon>Neoteleostei</taxon>
        <taxon>Acanthomorphata</taxon>
        <taxon>Ovalentaria</taxon>
        <taxon>Atherinomorphae</taxon>
        <taxon>Cyprinodontiformes</taxon>
        <taxon>Goodeidae</taxon>
        <taxon>Xenotaenia</taxon>
    </lineage>
</organism>
<gene>
    <name evidence="2" type="ORF">XENORESO_014250</name>
</gene>
<protein>
    <submittedName>
        <fullName evidence="2">Uncharacterized protein</fullName>
    </submittedName>
</protein>
<dbReference type="EMBL" id="JAHRIM010024518">
    <property type="protein sequence ID" value="MEQ2263867.1"/>
    <property type="molecule type" value="Genomic_DNA"/>
</dbReference>
<keyword evidence="1" id="KW-0812">Transmembrane</keyword>
<keyword evidence="1" id="KW-1133">Transmembrane helix</keyword>